<dbReference type="PANTHER" id="PTHR23155">
    <property type="entry name" value="DISEASE RESISTANCE PROTEIN RP"/>
    <property type="match status" value="1"/>
</dbReference>
<comment type="caution">
    <text evidence="3">The sequence shown here is derived from an EMBL/GenBank/DDBJ whole genome shotgun (WGS) entry which is preliminary data.</text>
</comment>
<dbReference type="Proteomes" id="UP000823775">
    <property type="component" value="Unassembled WGS sequence"/>
</dbReference>
<keyword evidence="4" id="KW-1185">Reference proteome</keyword>
<keyword evidence="2" id="KW-0812">Transmembrane</keyword>
<dbReference type="SUPFAM" id="SSF52540">
    <property type="entry name" value="P-loop containing nucleoside triphosphate hydrolases"/>
    <property type="match status" value="1"/>
</dbReference>
<gene>
    <name evidence="3" type="ORF">HAX54_035823</name>
</gene>
<proteinExistence type="predicted"/>
<organism evidence="3 4">
    <name type="scientific">Datura stramonium</name>
    <name type="common">Jimsonweed</name>
    <name type="synonym">Common thornapple</name>
    <dbReference type="NCBI Taxonomy" id="4076"/>
    <lineage>
        <taxon>Eukaryota</taxon>
        <taxon>Viridiplantae</taxon>
        <taxon>Streptophyta</taxon>
        <taxon>Embryophyta</taxon>
        <taxon>Tracheophyta</taxon>
        <taxon>Spermatophyta</taxon>
        <taxon>Magnoliopsida</taxon>
        <taxon>eudicotyledons</taxon>
        <taxon>Gunneridae</taxon>
        <taxon>Pentapetalae</taxon>
        <taxon>asterids</taxon>
        <taxon>lamiids</taxon>
        <taxon>Solanales</taxon>
        <taxon>Solanaceae</taxon>
        <taxon>Solanoideae</taxon>
        <taxon>Datureae</taxon>
        <taxon>Datura</taxon>
    </lineage>
</organism>
<evidence type="ECO:0000256" key="2">
    <source>
        <dbReference type="SAM" id="Phobius"/>
    </source>
</evidence>
<feature type="transmembrane region" description="Helical" evidence="2">
    <location>
        <begin position="19"/>
        <end position="42"/>
    </location>
</feature>
<evidence type="ECO:0000313" key="3">
    <source>
        <dbReference type="EMBL" id="MCD7447892.1"/>
    </source>
</evidence>
<evidence type="ECO:0000313" key="4">
    <source>
        <dbReference type="Proteomes" id="UP000823775"/>
    </source>
</evidence>
<name>A0ABS8RMQ5_DATST</name>
<dbReference type="InterPro" id="IPR027417">
    <property type="entry name" value="P-loop_NTPase"/>
</dbReference>
<protein>
    <submittedName>
        <fullName evidence="3">Uncharacterized protein</fullName>
    </submittedName>
</protein>
<reference evidence="3 4" key="1">
    <citation type="journal article" date="2021" name="BMC Genomics">
        <title>Datura genome reveals duplications of psychoactive alkaloid biosynthetic genes and high mutation rate following tissue culture.</title>
        <authorList>
            <person name="Rajewski A."/>
            <person name="Carter-House D."/>
            <person name="Stajich J."/>
            <person name="Litt A."/>
        </authorList>
    </citation>
    <scope>NUCLEOTIDE SEQUENCE [LARGE SCALE GENOMIC DNA]</scope>
    <source>
        <strain evidence="3">AR-01</strain>
    </source>
</reference>
<keyword evidence="2" id="KW-0472">Membrane</keyword>
<dbReference type="EMBL" id="JACEIK010000047">
    <property type="protein sequence ID" value="MCD7447892.1"/>
    <property type="molecule type" value="Genomic_DNA"/>
</dbReference>
<dbReference type="InterPro" id="IPR044974">
    <property type="entry name" value="Disease_R_plants"/>
</dbReference>
<accession>A0ABS8RMQ5</accession>
<sequence length="346" mass="40202">MVKIIKIATRLLSLDIIEWVFGASLPGWIFLIFAVALAPCILCDKWSWRASLLTQTRSKEIVKNTRSGLKSVCTMLEDTVESFALGVDRQKKKWGFLMNRSMVLKNLMVCQKLRRKMKRIPSDIEQAIHKKPKDREKSYDGKEPEEDRKPLRCTSDKSLMFDREKQAKLLYTNSYNEEELEIFVSQIGTTLSFYHSNTADPMWSNSLHNLERPSEKYCWSLFLKKAGLDTWEEGKEQEDLKQQILGVCKSYPLILSFWQPIVDQGAGENQLDYLQEILKSQTNFENEDIVSLSYTDLPYHLKLSVLYLVLFPKEYDIPVRRLQVVAFRRTKLKPDILPGGCGTREL</sequence>
<dbReference type="PANTHER" id="PTHR23155:SF955">
    <property type="entry name" value="AAA+ ATPASE DOMAIN-CONTAINING PROTEIN"/>
    <property type="match status" value="1"/>
</dbReference>
<feature type="region of interest" description="Disordered" evidence="1">
    <location>
        <begin position="124"/>
        <end position="150"/>
    </location>
</feature>
<keyword evidence="2" id="KW-1133">Transmembrane helix</keyword>
<evidence type="ECO:0000256" key="1">
    <source>
        <dbReference type="SAM" id="MobiDB-lite"/>
    </source>
</evidence>